<evidence type="ECO:0000313" key="3">
    <source>
        <dbReference type="Proteomes" id="UP001058687"/>
    </source>
</evidence>
<sequence>MKPYIAVALSCLLFLGAWNLPCSHNAEDNRYHHTIVDILPDDHTLRIDGLTRVNHGTITHIASLQDESMSNPIILSFKGTSRPYSDINLSISGKMNLLSVQEISPAIDDSFLSPYLVLNDDPIHFNFEIIQQSEVFSLIKDKQTGRTKLLAKR</sequence>
<dbReference type="AlphaFoldDB" id="A0AAE9SLQ6"/>
<evidence type="ECO:0008006" key="4">
    <source>
        <dbReference type="Google" id="ProtNLM"/>
    </source>
</evidence>
<accession>A0AAE9SLQ6</accession>
<keyword evidence="1" id="KW-0732">Signal</keyword>
<dbReference type="Proteomes" id="UP001058687">
    <property type="component" value="Chromosome 1"/>
</dbReference>
<proteinExistence type="predicted"/>
<dbReference type="RefSeq" id="WP_255935715.1">
    <property type="nucleotide sequence ID" value="NZ_CP050467.1"/>
</dbReference>
<reference evidence="2" key="1">
    <citation type="submission" date="2020-03" db="EMBL/GenBank/DDBJ databases">
        <title>Five strains of Vibrio campbellii isolated from Mariana Trench.</title>
        <authorList>
            <person name="Liang J."/>
            <person name="Zhang X.-H."/>
        </authorList>
    </citation>
    <scope>NUCLEOTIDE SEQUENCE</scope>
    <source>
        <strain evidence="2">LJC014</strain>
    </source>
</reference>
<name>A0AAE9SLQ6_9VIBR</name>
<dbReference type="EMBL" id="CP050467">
    <property type="protein sequence ID" value="UTZ27906.1"/>
    <property type="molecule type" value="Genomic_DNA"/>
</dbReference>
<protein>
    <recommendedName>
        <fullName evidence="4">Copper chaperone PCu(A)C</fullName>
    </recommendedName>
</protein>
<evidence type="ECO:0000256" key="1">
    <source>
        <dbReference type="SAM" id="SignalP"/>
    </source>
</evidence>
<organism evidence="2 3">
    <name type="scientific">Vibrio campbellii</name>
    <dbReference type="NCBI Taxonomy" id="680"/>
    <lineage>
        <taxon>Bacteria</taxon>
        <taxon>Pseudomonadati</taxon>
        <taxon>Pseudomonadota</taxon>
        <taxon>Gammaproteobacteria</taxon>
        <taxon>Vibrionales</taxon>
        <taxon>Vibrionaceae</taxon>
        <taxon>Vibrio</taxon>
    </lineage>
</organism>
<gene>
    <name evidence="2" type="ORF">HB761_14925</name>
</gene>
<evidence type="ECO:0000313" key="2">
    <source>
        <dbReference type="EMBL" id="UTZ27906.1"/>
    </source>
</evidence>
<feature type="chain" id="PRO_5041925183" description="Copper chaperone PCu(A)C" evidence="1">
    <location>
        <begin position="27"/>
        <end position="153"/>
    </location>
</feature>
<feature type="signal peptide" evidence="1">
    <location>
        <begin position="1"/>
        <end position="26"/>
    </location>
</feature>